<dbReference type="WBParaSite" id="PSU_v2.g3454.t1">
    <property type="protein sequence ID" value="PSU_v2.g3454.t1"/>
    <property type="gene ID" value="PSU_v2.g3454"/>
</dbReference>
<dbReference type="GO" id="GO:0005524">
    <property type="term" value="F:ATP binding"/>
    <property type="evidence" value="ECO:0007669"/>
    <property type="project" value="UniProtKB-KW"/>
</dbReference>
<name>A0A914YRT1_9BILA</name>
<evidence type="ECO:0000256" key="3">
    <source>
        <dbReference type="ARBA" id="ARBA00022840"/>
    </source>
</evidence>
<evidence type="ECO:0000313" key="4">
    <source>
        <dbReference type="Proteomes" id="UP000887577"/>
    </source>
</evidence>
<keyword evidence="4" id="KW-1185">Reference proteome</keyword>
<dbReference type="GO" id="GO:0140662">
    <property type="term" value="F:ATP-dependent protein folding chaperone"/>
    <property type="evidence" value="ECO:0007669"/>
    <property type="project" value="InterPro"/>
</dbReference>
<keyword evidence="2" id="KW-0547">Nucleotide-binding</keyword>
<dbReference type="Gene3D" id="3.30.420.40">
    <property type="match status" value="1"/>
</dbReference>
<proteinExistence type="inferred from homology"/>
<reference evidence="5" key="1">
    <citation type="submission" date="2022-11" db="UniProtKB">
        <authorList>
            <consortium name="WormBaseParasite"/>
        </authorList>
    </citation>
    <scope>IDENTIFICATION</scope>
</reference>
<dbReference type="Proteomes" id="UP000887577">
    <property type="component" value="Unplaced"/>
</dbReference>
<evidence type="ECO:0000313" key="5">
    <source>
        <dbReference type="WBParaSite" id="PSU_v2.g3454.t1"/>
    </source>
</evidence>
<evidence type="ECO:0000256" key="2">
    <source>
        <dbReference type="ARBA" id="ARBA00022741"/>
    </source>
</evidence>
<dbReference type="SUPFAM" id="SSF53067">
    <property type="entry name" value="Actin-like ATPase domain"/>
    <property type="match status" value="1"/>
</dbReference>
<dbReference type="InterPro" id="IPR043129">
    <property type="entry name" value="ATPase_NBD"/>
</dbReference>
<comment type="similarity">
    <text evidence="1">Belongs to the heat shock protein 70 family.</text>
</comment>
<sequence length="500" mass="57697">MSQLLLFQDSIPSNRNLIIDVVGDIYDSAVNSLNVSTGQVKKYNISWTETAQFLDKLQSLFDLTQVKAIVIRAMEYEVMTFKESYEFRLKCKEFCDKNGIFYFVGNDIHLNAIAAVSKTCTMVKEGEQVMIVMSKLLDLVFVVKLIREKGYYRYLSSQMLYCPMMIPCAFWDFEPKKVIILHNTGANQSAKEEINEMLKKHNPIFLHQGDEDELEKEAVINKVLHLMGERNNQYDVRVACTQAWFHVRVNEKCLIKIIPNEVLPMEKSVIINVDPTKSVSLFAKFEVIPFELLQEIKLLTLNTKKAKITIKVDINLFYDFVVEPFGKPIQPPSPTPKVRISFNLNTFSVYLQNKNKEYILEDFDELKKTPLYISFNEKKPIIGKSALKLYETKPAFVVFDLIRISSISNADLQNPKWGFKLEKENESMMVTVNTFEGERRTSVDLLLALILKHARLLVKNEIGKKMDEIEVEFNSFIANDMLKKNFIEAGKLINVKVVLD</sequence>
<evidence type="ECO:0000256" key="1">
    <source>
        <dbReference type="ARBA" id="ARBA00007381"/>
    </source>
</evidence>
<dbReference type="InterPro" id="IPR013126">
    <property type="entry name" value="Hsp_70_fam"/>
</dbReference>
<accession>A0A914YRT1</accession>
<keyword evidence="3" id="KW-0067">ATP-binding</keyword>
<dbReference type="Pfam" id="PF00012">
    <property type="entry name" value="HSP70"/>
    <property type="match status" value="1"/>
</dbReference>
<dbReference type="AlphaFoldDB" id="A0A914YRT1"/>
<organism evidence="4 5">
    <name type="scientific">Panagrolaimus superbus</name>
    <dbReference type="NCBI Taxonomy" id="310955"/>
    <lineage>
        <taxon>Eukaryota</taxon>
        <taxon>Metazoa</taxon>
        <taxon>Ecdysozoa</taxon>
        <taxon>Nematoda</taxon>
        <taxon>Chromadorea</taxon>
        <taxon>Rhabditida</taxon>
        <taxon>Tylenchina</taxon>
        <taxon>Panagrolaimomorpha</taxon>
        <taxon>Panagrolaimoidea</taxon>
        <taxon>Panagrolaimidae</taxon>
        <taxon>Panagrolaimus</taxon>
    </lineage>
</organism>
<protein>
    <submittedName>
        <fullName evidence="5">Uncharacterized protein</fullName>
    </submittedName>
</protein>